<dbReference type="PANTHER" id="PTHR32322">
    <property type="entry name" value="INNER MEMBRANE TRANSPORTER"/>
    <property type="match status" value="1"/>
</dbReference>
<feature type="transmembrane region" description="Helical" evidence="6">
    <location>
        <begin position="60"/>
        <end position="78"/>
    </location>
</feature>
<feature type="transmembrane region" description="Helical" evidence="6">
    <location>
        <begin position="236"/>
        <end position="253"/>
    </location>
</feature>
<evidence type="ECO:0000313" key="9">
    <source>
        <dbReference type="Proteomes" id="UP001596058"/>
    </source>
</evidence>
<evidence type="ECO:0000256" key="2">
    <source>
        <dbReference type="ARBA" id="ARBA00007362"/>
    </source>
</evidence>
<dbReference type="Pfam" id="PF00892">
    <property type="entry name" value="EamA"/>
    <property type="match status" value="2"/>
</dbReference>
<evidence type="ECO:0000256" key="4">
    <source>
        <dbReference type="ARBA" id="ARBA00022989"/>
    </source>
</evidence>
<proteinExistence type="inferred from homology"/>
<comment type="similarity">
    <text evidence="2">Belongs to the EamA transporter family.</text>
</comment>
<keyword evidence="4 6" id="KW-1133">Transmembrane helix</keyword>
<feature type="transmembrane region" description="Helical" evidence="6">
    <location>
        <begin position="203"/>
        <end position="224"/>
    </location>
</feature>
<dbReference type="InterPro" id="IPR000620">
    <property type="entry name" value="EamA_dom"/>
</dbReference>
<accession>A0ABW1CTV3</accession>
<organism evidence="8 9">
    <name type="scientific">Nonomuraea insulae</name>
    <dbReference type="NCBI Taxonomy" id="1616787"/>
    <lineage>
        <taxon>Bacteria</taxon>
        <taxon>Bacillati</taxon>
        <taxon>Actinomycetota</taxon>
        <taxon>Actinomycetes</taxon>
        <taxon>Streptosporangiales</taxon>
        <taxon>Streptosporangiaceae</taxon>
        <taxon>Nonomuraea</taxon>
    </lineage>
</organism>
<keyword evidence="3 6" id="KW-0812">Transmembrane</keyword>
<feature type="transmembrane region" description="Helical" evidence="6">
    <location>
        <begin position="84"/>
        <end position="103"/>
    </location>
</feature>
<protein>
    <submittedName>
        <fullName evidence="8">EamA family transporter</fullName>
    </submittedName>
</protein>
<dbReference type="InterPro" id="IPR037185">
    <property type="entry name" value="EmrE-like"/>
</dbReference>
<dbReference type="InterPro" id="IPR050638">
    <property type="entry name" value="AA-Vitamin_Transporters"/>
</dbReference>
<dbReference type="PANTHER" id="PTHR32322:SF2">
    <property type="entry name" value="EAMA DOMAIN-CONTAINING PROTEIN"/>
    <property type="match status" value="1"/>
</dbReference>
<evidence type="ECO:0000259" key="7">
    <source>
        <dbReference type="Pfam" id="PF00892"/>
    </source>
</evidence>
<gene>
    <name evidence="8" type="ORF">ACFPZ3_34905</name>
</gene>
<evidence type="ECO:0000256" key="5">
    <source>
        <dbReference type="ARBA" id="ARBA00023136"/>
    </source>
</evidence>
<dbReference type="EMBL" id="JBHSPA010000045">
    <property type="protein sequence ID" value="MFC5829082.1"/>
    <property type="molecule type" value="Genomic_DNA"/>
</dbReference>
<evidence type="ECO:0000256" key="1">
    <source>
        <dbReference type="ARBA" id="ARBA00004141"/>
    </source>
</evidence>
<dbReference type="Proteomes" id="UP001596058">
    <property type="component" value="Unassembled WGS sequence"/>
</dbReference>
<comment type="subcellular location">
    <subcellularLocation>
        <location evidence="1">Membrane</location>
        <topology evidence="1">Multi-pass membrane protein</topology>
    </subcellularLocation>
</comment>
<feature type="domain" description="EamA" evidence="7">
    <location>
        <begin position="6"/>
        <end position="130"/>
    </location>
</feature>
<keyword evidence="9" id="KW-1185">Reference proteome</keyword>
<name>A0ABW1CTV3_9ACTN</name>
<feature type="transmembrane region" description="Helical" evidence="6">
    <location>
        <begin position="259"/>
        <end position="281"/>
    </location>
</feature>
<keyword evidence="5 6" id="KW-0472">Membrane</keyword>
<evidence type="ECO:0000313" key="8">
    <source>
        <dbReference type="EMBL" id="MFC5829082.1"/>
    </source>
</evidence>
<feature type="transmembrane region" description="Helical" evidence="6">
    <location>
        <begin position="140"/>
        <end position="161"/>
    </location>
</feature>
<dbReference type="RefSeq" id="WP_379518576.1">
    <property type="nucleotide sequence ID" value="NZ_JBHSPA010000045.1"/>
</dbReference>
<feature type="domain" description="EamA" evidence="7">
    <location>
        <begin position="143"/>
        <end position="272"/>
    </location>
</feature>
<feature type="transmembrane region" description="Helical" evidence="6">
    <location>
        <begin position="31"/>
        <end position="48"/>
    </location>
</feature>
<feature type="transmembrane region" description="Helical" evidence="6">
    <location>
        <begin position="173"/>
        <end position="191"/>
    </location>
</feature>
<evidence type="ECO:0000256" key="3">
    <source>
        <dbReference type="ARBA" id="ARBA00022692"/>
    </source>
</evidence>
<sequence>MLFAAMVVLWLCWGSSFPAMSVMVRALPPLLASGAVFLVAGVVLAAARPGALRGLSRRQLAVSAGAGVCLLGAQGTIAVAMRHVFAGTAALLVAAIPLWVAVLRALSGDRPSRGGVVRLVAGFAGVSVVLVAGSAGEGGWSAWALVVVAASVAWAAGTLWASRSGTPPRPATVVQLCAGGLTLVVAGFLAGELPTGPFGAASWASFGYLVLVDSLAGFALFNWLLRSAPVSLVSTYSYAVPVVAYLIAVLVLGEPFHPAVPVGAAVIVGAVAAEAVAMTGAPPFRRLRSR</sequence>
<comment type="caution">
    <text evidence="8">The sequence shown here is derived from an EMBL/GenBank/DDBJ whole genome shotgun (WGS) entry which is preliminary data.</text>
</comment>
<dbReference type="SUPFAM" id="SSF103481">
    <property type="entry name" value="Multidrug resistance efflux transporter EmrE"/>
    <property type="match status" value="2"/>
</dbReference>
<evidence type="ECO:0000256" key="6">
    <source>
        <dbReference type="SAM" id="Phobius"/>
    </source>
</evidence>
<feature type="transmembrane region" description="Helical" evidence="6">
    <location>
        <begin position="115"/>
        <end position="134"/>
    </location>
</feature>
<reference evidence="9" key="1">
    <citation type="journal article" date="2019" name="Int. J. Syst. Evol. Microbiol.">
        <title>The Global Catalogue of Microorganisms (GCM) 10K type strain sequencing project: providing services to taxonomists for standard genome sequencing and annotation.</title>
        <authorList>
            <consortium name="The Broad Institute Genomics Platform"/>
            <consortium name="The Broad Institute Genome Sequencing Center for Infectious Disease"/>
            <person name="Wu L."/>
            <person name="Ma J."/>
        </authorList>
    </citation>
    <scope>NUCLEOTIDE SEQUENCE [LARGE SCALE GENOMIC DNA]</scope>
    <source>
        <strain evidence="9">CCUG 53903</strain>
    </source>
</reference>